<evidence type="ECO:0000256" key="1">
    <source>
        <dbReference type="ARBA" id="ARBA00022679"/>
    </source>
</evidence>
<evidence type="ECO:0000313" key="5">
    <source>
        <dbReference type="EMBL" id="QBQ39418.1"/>
    </source>
</evidence>
<evidence type="ECO:0000256" key="2">
    <source>
        <dbReference type="ARBA" id="ARBA00023315"/>
    </source>
</evidence>
<dbReference type="InterPro" id="IPR050832">
    <property type="entry name" value="Bact_Acetyltransf"/>
</dbReference>
<proteinExistence type="predicted"/>
<dbReference type="CDD" id="cd04301">
    <property type="entry name" value="NAT_SF"/>
    <property type="match status" value="1"/>
</dbReference>
<name>A0A4V1AUJ8_9BURK</name>
<dbReference type="Proteomes" id="UP000294359">
    <property type="component" value="Chromosome"/>
</dbReference>
<dbReference type="Gene3D" id="3.40.630.30">
    <property type="match status" value="1"/>
</dbReference>
<dbReference type="SUPFAM" id="SSF55729">
    <property type="entry name" value="Acyl-CoA N-acyltransferases (Nat)"/>
    <property type="match status" value="1"/>
</dbReference>
<dbReference type="EMBL" id="BMWW01000006">
    <property type="protein sequence ID" value="GGY99042.1"/>
    <property type="molecule type" value="Genomic_DNA"/>
</dbReference>
<dbReference type="AlphaFoldDB" id="A0A4V1AUJ8"/>
<dbReference type="InterPro" id="IPR016181">
    <property type="entry name" value="Acyl_CoA_acyltransferase"/>
</dbReference>
<dbReference type="GO" id="GO:0016747">
    <property type="term" value="F:acyltransferase activity, transferring groups other than amino-acyl groups"/>
    <property type="evidence" value="ECO:0007669"/>
    <property type="project" value="InterPro"/>
</dbReference>
<dbReference type="Pfam" id="PF00583">
    <property type="entry name" value="Acetyltransf_1"/>
    <property type="match status" value="1"/>
</dbReference>
<keyword evidence="2" id="KW-0012">Acyltransferase</keyword>
<evidence type="ECO:0000313" key="6">
    <source>
        <dbReference type="Proteomes" id="UP000294359"/>
    </source>
</evidence>
<dbReference type="PANTHER" id="PTHR43877:SF2">
    <property type="entry name" value="AMINOALKYLPHOSPHONATE N-ACETYLTRANSFERASE-RELATED"/>
    <property type="match status" value="1"/>
</dbReference>
<feature type="domain" description="N-acetyltransferase" evidence="3">
    <location>
        <begin position="1"/>
        <end position="157"/>
    </location>
</feature>
<keyword evidence="6" id="KW-1185">Reference proteome</keyword>
<dbReference type="PROSITE" id="PS51186">
    <property type="entry name" value="GNAT"/>
    <property type="match status" value="1"/>
</dbReference>
<evidence type="ECO:0000313" key="4">
    <source>
        <dbReference type="EMBL" id="GGY99042.1"/>
    </source>
</evidence>
<dbReference type="PANTHER" id="PTHR43877">
    <property type="entry name" value="AMINOALKYLPHOSPHONATE N-ACETYLTRANSFERASE-RELATED-RELATED"/>
    <property type="match status" value="1"/>
</dbReference>
<keyword evidence="1" id="KW-0808">Transferase</keyword>
<gene>
    <name evidence="5" type="ORF">E1742_13865</name>
    <name evidence="4" type="ORF">GCM10007388_35830</name>
</gene>
<protein>
    <submittedName>
        <fullName evidence="4 5">N-acetyltransferase</fullName>
    </submittedName>
</protein>
<reference evidence="4" key="1">
    <citation type="journal article" date="2014" name="Int. J. Syst. Evol. Microbiol.">
        <title>Complete genome sequence of Corynebacterium casei LMG S-19264T (=DSM 44701T), isolated from a smear-ripened cheese.</title>
        <authorList>
            <consortium name="US DOE Joint Genome Institute (JGI-PGF)"/>
            <person name="Walter F."/>
            <person name="Albersmeier A."/>
            <person name="Kalinowski J."/>
            <person name="Ruckert C."/>
        </authorList>
    </citation>
    <scope>NUCLEOTIDE SEQUENCE</scope>
    <source>
        <strain evidence="4">KCTC 12344</strain>
    </source>
</reference>
<dbReference type="EMBL" id="CP038026">
    <property type="protein sequence ID" value="QBQ39418.1"/>
    <property type="molecule type" value="Genomic_DNA"/>
</dbReference>
<dbReference type="Proteomes" id="UP000619512">
    <property type="component" value="Unassembled WGS sequence"/>
</dbReference>
<dbReference type="InterPro" id="IPR000182">
    <property type="entry name" value="GNAT_dom"/>
</dbReference>
<organism evidence="4 7">
    <name type="scientific">Pseudoduganella plicata</name>
    <dbReference type="NCBI Taxonomy" id="321984"/>
    <lineage>
        <taxon>Bacteria</taxon>
        <taxon>Pseudomonadati</taxon>
        <taxon>Pseudomonadota</taxon>
        <taxon>Betaproteobacteria</taxon>
        <taxon>Burkholderiales</taxon>
        <taxon>Oxalobacteraceae</taxon>
        <taxon>Telluria group</taxon>
        <taxon>Pseudoduganella</taxon>
    </lineage>
</organism>
<evidence type="ECO:0000313" key="7">
    <source>
        <dbReference type="Proteomes" id="UP000619512"/>
    </source>
</evidence>
<reference evidence="4" key="3">
    <citation type="submission" date="2022-12" db="EMBL/GenBank/DDBJ databases">
        <authorList>
            <person name="Sun Q."/>
            <person name="Kim S."/>
        </authorList>
    </citation>
    <scope>NUCLEOTIDE SEQUENCE</scope>
    <source>
        <strain evidence="4">KCTC 12344</strain>
    </source>
</reference>
<accession>A0A4V1AUJ8</accession>
<sequence length="159" mass="17473">MIIRPTTPDDWQTLKAVRLAALRDAPTAFGVTYASAAQYTDEQWQTRAAGSDKAEYLLAFDGGQAVGIVAGVINGKNEYNLIAMWVHPEYRGRGVAGQLIAAIKERALARGHRRIVLDVAPENVSAATLYQRQGFAFLPEWEPLESHPHISVQKMAWAG</sequence>
<reference evidence="5 6" key="2">
    <citation type="submission" date="2019-03" db="EMBL/GenBank/DDBJ databases">
        <title>Draft Genome Sequences of Six Type Strains of the Genus Massilia.</title>
        <authorList>
            <person name="Miess H."/>
            <person name="Frediansyhah A."/>
            <person name="Gross H."/>
        </authorList>
    </citation>
    <scope>NUCLEOTIDE SEQUENCE [LARGE SCALE GENOMIC DNA]</scope>
    <source>
        <strain evidence="5 6">DSM 17505</strain>
    </source>
</reference>
<dbReference type="OrthoDB" id="9796129at2"/>
<evidence type="ECO:0000259" key="3">
    <source>
        <dbReference type="PROSITE" id="PS51186"/>
    </source>
</evidence>